<accession>A0ABN6WNG4</accession>
<proteinExistence type="predicted"/>
<dbReference type="RefSeq" id="WP_338267820.1">
    <property type="nucleotide sequence ID" value="NZ_AP027271.1"/>
</dbReference>
<evidence type="ECO:0000256" key="1">
    <source>
        <dbReference type="SAM" id="Phobius"/>
    </source>
</evidence>
<feature type="transmembrane region" description="Helical" evidence="1">
    <location>
        <begin position="16"/>
        <end position="36"/>
    </location>
</feature>
<evidence type="ECO:0000313" key="2">
    <source>
        <dbReference type="EMBL" id="BDX03372.1"/>
    </source>
</evidence>
<protein>
    <recommendedName>
        <fullName evidence="4">Prepilin-type N-terminal cleavage/methylation domain-containing protein</fullName>
    </recommendedName>
</protein>
<organism evidence="2 3">
    <name type="scientific">Marinomonas pontica</name>
    <dbReference type="NCBI Taxonomy" id="264739"/>
    <lineage>
        <taxon>Bacteria</taxon>
        <taxon>Pseudomonadati</taxon>
        <taxon>Pseudomonadota</taxon>
        <taxon>Gammaproteobacteria</taxon>
        <taxon>Oceanospirillales</taxon>
        <taxon>Oceanospirillaceae</taxon>
        <taxon>Marinomonas</taxon>
    </lineage>
</organism>
<sequence>MTFLHRLSIHSKSRQSGWILLEVMLCLVLFAVVLRVSQQQTQGQWQSVQRAEERRKSYDNTLKQAAMAQLVGSVSWLEGSPEVVKIEYPDCLQCTGSQLQNWFYATQYFFPESTVLALAEEDAQ</sequence>
<reference evidence="2 3" key="1">
    <citation type="submission" date="2023-01" db="EMBL/GenBank/DDBJ databases">
        <title>Complete genome sequence of Marinomonas pontica strain 200518_36.</title>
        <authorList>
            <person name="Ueki S."/>
            <person name="Gajardo G."/>
            <person name="Maruyama F."/>
        </authorList>
    </citation>
    <scope>NUCLEOTIDE SEQUENCE [LARGE SCALE GENOMIC DNA]</scope>
    <source>
        <strain evidence="2 3">200518_36</strain>
    </source>
</reference>
<keyword evidence="1" id="KW-1133">Transmembrane helix</keyword>
<name>A0ABN6WNG4_9GAMM</name>
<keyword evidence="1" id="KW-0812">Transmembrane</keyword>
<dbReference type="Proteomes" id="UP001307608">
    <property type="component" value="Chromosome"/>
</dbReference>
<gene>
    <name evidence="2" type="ORF">MACH16_21200</name>
</gene>
<evidence type="ECO:0008006" key="4">
    <source>
        <dbReference type="Google" id="ProtNLM"/>
    </source>
</evidence>
<dbReference type="EMBL" id="AP027271">
    <property type="protein sequence ID" value="BDX03372.1"/>
    <property type="molecule type" value="Genomic_DNA"/>
</dbReference>
<keyword evidence="1" id="KW-0472">Membrane</keyword>
<keyword evidence="3" id="KW-1185">Reference proteome</keyword>
<evidence type="ECO:0000313" key="3">
    <source>
        <dbReference type="Proteomes" id="UP001307608"/>
    </source>
</evidence>